<reference evidence="2 3" key="1">
    <citation type="journal article" date="2021" name="Microorganisms">
        <title>Genome Evolution of Filamentous Cyanobacterium Nostoc Species: From Facultative Symbiosis to Free Living.</title>
        <authorList>
            <person name="Huo D."/>
            <person name="Li H."/>
            <person name="Cai F."/>
            <person name="Guo X."/>
            <person name="Qiao Z."/>
            <person name="Wang W."/>
            <person name="Yu G."/>
            <person name="Li R."/>
        </authorList>
    </citation>
    <scope>NUCLEOTIDE SEQUENCE [LARGE SCALE GENOMIC DNA]</scope>
    <source>
        <strain evidence="2 3">CHAB 5714</strain>
    </source>
</reference>
<comment type="caution">
    <text evidence="2">The sequence shown here is derived from an EMBL/GenBank/DDBJ whole genome shotgun (WGS) entry which is preliminary data.</text>
</comment>
<dbReference type="InterPro" id="IPR002716">
    <property type="entry name" value="PIN_dom"/>
</dbReference>
<keyword evidence="3" id="KW-1185">Reference proteome</keyword>
<dbReference type="Gene3D" id="3.40.50.1010">
    <property type="entry name" value="5'-nuclease"/>
    <property type="match status" value="1"/>
</dbReference>
<dbReference type="InterPro" id="IPR029060">
    <property type="entry name" value="PIN-like_dom_sf"/>
</dbReference>
<dbReference type="RefSeq" id="WP_229488535.1">
    <property type="nucleotide sequence ID" value="NZ_JAIVFQ010000064.1"/>
</dbReference>
<name>A0ABS8IHL9_9NOSO</name>
<protein>
    <submittedName>
        <fullName evidence="2">PIN domain-containing protein</fullName>
    </submittedName>
</protein>
<sequence length="145" mass="16668">MTDNRYFIDTNVWLYRLFDDKKIEVAERDRKRNIAISITSNEGIIISTQVVNEVCANLLKKAAFNEEQIKAVIQSLYRRCTVVEFNLNIFESASDIRSRYNFSFWDGLIVACALSARASILYSEDMQDGLIVAGQLEIVNPFKSR</sequence>
<dbReference type="SUPFAM" id="SSF88723">
    <property type="entry name" value="PIN domain-like"/>
    <property type="match status" value="1"/>
</dbReference>
<dbReference type="Proteomes" id="UP001199525">
    <property type="component" value="Unassembled WGS sequence"/>
</dbReference>
<organism evidence="2 3">
    <name type="scientific">Nostoc favosum CHAB5714</name>
    <dbReference type="NCBI Taxonomy" id="2780399"/>
    <lineage>
        <taxon>Bacteria</taxon>
        <taxon>Bacillati</taxon>
        <taxon>Cyanobacteriota</taxon>
        <taxon>Cyanophyceae</taxon>
        <taxon>Nostocales</taxon>
        <taxon>Nostocaceae</taxon>
        <taxon>Nostoc</taxon>
        <taxon>Nostoc favosum</taxon>
    </lineage>
</organism>
<accession>A0ABS8IHL9</accession>
<dbReference type="EMBL" id="JAIVFQ010000064">
    <property type="protein sequence ID" value="MCC5603007.1"/>
    <property type="molecule type" value="Genomic_DNA"/>
</dbReference>
<evidence type="ECO:0000259" key="1">
    <source>
        <dbReference type="Pfam" id="PF01850"/>
    </source>
</evidence>
<proteinExistence type="predicted"/>
<dbReference type="Pfam" id="PF01850">
    <property type="entry name" value="PIN"/>
    <property type="match status" value="1"/>
</dbReference>
<evidence type="ECO:0000313" key="2">
    <source>
        <dbReference type="EMBL" id="MCC5603007.1"/>
    </source>
</evidence>
<evidence type="ECO:0000313" key="3">
    <source>
        <dbReference type="Proteomes" id="UP001199525"/>
    </source>
</evidence>
<dbReference type="CDD" id="cd18692">
    <property type="entry name" value="PIN_VapC-like"/>
    <property type="match status" value="1"/>
</dbReference>
<gene>
    <name evidence="2" type="ORF">LC586_28395</name>
</gene>
<feature type="domain" description="PIN" evidence="1">
    <location>
        <begin position="6"/>
        <end position="125"/>
    </location>
</feature>